<feature type="region of interest" description="Disordered" evidence="1">
    <location>
        <begin position="514"/>
        <end position="555"/>
    </location>
</feature>
<gene>
    <name evidence="2" type="ORF">QBC46DRAFT_337180</name>
</gene>
<reference evidence="3" key="1">
    <citation type="journal article" date="2023" name="Mol. Phylogenet. Evol.">
        <title>Genome-scale phylogeny and comparative genomics of the fungal order Sordariales.</title>
        <authorList>
            <person name="Hensen N."/>
            <person name="Bonometti L."/>
            <person name="Westerberg I."/>
            <person name="Brannstrom I.O."/>
            <person name="Guillou S."/>
            <person name="Cros-Aarteil S."/>
            <person name="Calhoun S."/>
            <person name="Haridas S."/>
            <person name="Kuo A."/>
            <person name="Mondo S."/>
            <person name="Pangilinan J."/>
            <person name="Riley R."/>
            <person name="LaButti K."/>
            <person name="Andreopoulos B."/>
            <person name="Lipzen A."/>
            <person name="Chen C."/>
            <person name="Yan M."/>
            <person name="Daum C."/>
            <person name="Ng V."/>
            <person name="Clum A."/>
            <person name="Steindorff A."/>
            <person name="Ohm R.A."/>
            <person name="Martin F."/>
            <person name="Silar P."/>
            <person name="Natvig D.O."/>
            <person name="Lalanne C."/>
            <person name="Gautier V."/>
            <person name="Ament-Velasquez S.L."/>
            <person name="Kruys A."/>
            <person name="Hutchinson M.I."/>
            <person name="Powell A.J."/>
            <person name="Barry K."/>
            <person name="Miller A.N."/>
            <person name="Grigoriev I.V."/>
            <person name="Debuchy R."/>
            <person name="Gladieux P."/>
            <person name="Hiltunen Thoren M."/>
            <person name="Johannesson H."/>
        </authorList>
    </citation>
    <scope>NUCLEOTIDE SEQUENCE [LARGE SCALE GENOMIC DNA]</scope>
    <source>
        <strain evidence="3">CBS 340.73</strain>
    </source>
</reference>
<feature type="compositionally biased region" description="Low complexity" evidence="1">
    <location>
        <begin position="516"/>
        <end position="534"/>
    </location>
</feature>
<sequence length="555" mass="60944">MEVSSLTLPARTLASKAHHRDFTAPAGTASPAVTDVPCQPHTQPIPACNSVGRATGRPTRRRLNIPNTFAGLWEKDANRRQRQPYQGDGIVNHHDQHDLANRENRPLDVKEEQNLLSTTQPGKLNRVFPYPRVPSGKEQGQGSFKHRSFSFELSPPDSPELTVTPNKGGLMLDMLDLANTINTVPAGYGGVGGHCHVRSTSSTYSGISQGIRTPEMTVSPPMTFGRRILSSLESYGFARGRLPSFLKSSESGDESAQNPFVDTVSAQSSEDTTTVKTGVIASGYEGRPRVVSEVTASQDTLYADGSSGSDLERVEARTDITMLDTNMDAARNQQEDGGEWENTNMVSPTDTEYTAETLLKNLSTQCLPRVSTNLDRETSSVSYDDDNNKYIGPGLRSRTQSGWSWPGIKHGLKSGLNKGLYPVKVKKWFTRQFRVGKRGTKVIMGKVRERKARLARARHTRVVMARKQKTPVRGTSVEEVKGITGIKLDEGARERDRSVVRSIRLLGAKLSFLGLGPEQNKNQGQKQGEGQTQGRQDEIGQQDRMEQDEVAAVDA</sequence>
<protein>
    <submittedName>
        <fullName evidence="2">Uncharacterized protein</fullName>
    </submittedName>
</protein>
<proteinExistence type="predicted"/>
<dbReference type="EMBL" id="MU853757">
    <property type="protein sequence ID" value="KAK3944869.1"/>
    <property type="molecule type" value="Genomic_DNA"/>
</dbReference>
<evidence type="ECO:0000313" key="3">
    <source>
        <dbReference type="Proteomes" id="UP001303473"/>
    </source>
</evidence>
<organism evidence="2 3">
    <name type="scientific">Diplogelasinospora grovesii</name>
    <dbReference type="NCBI Taxonomy" id="303347"/>
    <lineage>
        <taxon>Eukaryota</taxon>
        <taxon>Fungi</taxon>
        <taxon>Dikarya</taxon>
        <taxon>Ascomycota</taxon>
        <taxon>Pezizomycotina</taxon>
        <taxon>Sordariomycetes</taxon>
        <taxon>Sordariomycetidae</taxon>
        <taxon>Sordariales</taxon>
        <taxon>Diplogelasinosporaceae</taxon>
        <taxon>Diplogelasinospora</taxon>
    </lineage>
</organism>
<feature type="compositionally biased region" description="Basic and acidic residues" evidence="1">
    <location>
        <begin position="535"/>
        <end position="547"/>
    </location>
</feature>
<dbReference type="Proteomes" id="UP001303473">
    <property type="component" value="Unassembled WGS sequence"/>
</dbReference>
<keyword evidence="3" id="KW-1185">Reference proteome</keyword>
<accession>A0AAN6S8Y7</accession>
<evidence type="ECO:0000256" key="1">
    <source>
        <dbReference type="SAM" id="MobiDB-lite"/>
    </source>
</evidence>
<comment type="caution">
    <text evidence="2">The sequence shown here is derived from an EMBL/GenBank/DDBJ whole genome shotgun (WGS) entry which is preliminary data.</text>
</comment>
<name>A0AAN6S8Y7_9PEZI</name>
<evidence type="ECO:0000313" key="2">
    <source>
        <dbReference type="EMBL" id="KAK3944869.1"/>
    </source>
</evidence>
<dbReference type="AlphaFoldDB" id="A0AAN6S8Y7"/>